<gene>
    <name evidence="4" type="ORF">G9C98_002885</name>
</gene>
<comment type="caution">
    <text evidence="4">The sequence shown here is derived from an EMBL/GenBank/DDBJ whole genome shotgun (WGS) entry which is preliminary data.</text>
</comment>
<dbReference type="GO" id="GO:0046872">
    <property type="term" value="F:metal ion binding"/>
    <property type="evidence" value="ECO:0007669"/>
    <property type="project" value="UniProtKB-KW"/>
</dbReference>
<dbReference type="OrthoDB" id="7701189at2759"/>
<dbReference type="EMBL" id="JAAOIC020000016">
    <property type="protein sequence ID" value="KAG8041592.1"/>
    <property type="molecule type" value="Genomic_DNA"/>
</dbReference>
<dbReference type="AlphaFoldDB" id="A0A8J5R4J4"/>
<feature type="domain" description="Peptidase M12B" evidence="3">
    <location>
        <begin position="1"/>
        <end position="128"/>
    </location>
</feature>
<keyword evidence="1" id="KW-0482">Metalloprotease</keyword>
<name>A0A8J5R4J4_9HYME</name>
<feature type="binding site" evidence="2">
    <location>
        <position position="83"/>
    </location>
    <ligand>
        <name>Zn(2+)</name>
        <dbReference type="ChEBI" id="CHEBI:29105"/>
        <note>catalytic</note>
    </ligand>
</feature>
<dbReference type="PANTHER" id="PTHR11905:SF159">
    <property type="entry name" value="ADAM METALLOPROTEASE"/>
    <property type="match status" value="1"/>
</dbReference>
<dbReference type="Proteomes" id="UP000729913">
    <property type="component" value="Unassembled WGS sequence"/>
</dbReference>
<proteinExistence type="predicted"/>
<keyword evidence="1" id="KW-0378">Hydrolase</keyword>
<accession>A0A8J5R4J4</accession>
<evidence type="ECO:0000256" key="2">
    <source>
        <dbReference type="PROSITE-ProRule" id="PRU00276"/>
    </source>
</evidence>
<evidence type="ECO:0000313" key="5">
    <source>
        <dbReference type="Proteomes" id="UP000729913"/>
    </source>
</evidence>
<protein>
    <recommendedName>
        <fullName evidence="3">Peptidase M12B domain-containing protein</fullName>
    </recommendedName>
</protein>
<dbReference type="PANTHER" id="PTHR11905">
    <property type="entry name" value="ADAM A DISINTEGRIN AND METALLOPROTEASE DOMAIN"/>
    <property type="match status" value="1"/>
</dbReference>
<dbReference type="GO" id="GO:0004222">
    <property type="term" value="F:metalloendopeptidase activity"/>
    <property type="evidence" value="ECO:0007669"/>
    <property type="project" value="InterPro"/>
</dbReference>
<reference evidence="4" key="2">
    <citation type="submission" date="2021-04" db="EMBL/GenBank/DDBJ databases">
        <title>Genome-wide patterns of bracovirus chromosomal integration into multiple host tissues during parasitism.</title>
        <authorList>
            <person name="Chebbi M.A.C."/>
        </authorList>
    </citation>
    <scope>NUCLEOTIDE SEQUENCE</scope>
    <source>
        <tissue evidence="4">Whole body</tissue>
    </source>
</reference>
<evidence type="ECO:0000313" key="4">
    <source>
        <dbReference type="EMBL" id="KAG8041592.1"/>
    </source>
</evidence>
<dbReference type="PROSITE" id="PS50215">
    <property type="entry name" value="ADAM_MEPRO"/>
    <property type="match status" value="1"/>
</dbReference>
<reference evidence="4" key="1">
    <citation type="submission" date="2020-03" db="EMBL/GenBank/DDBJ databases">
        <authorList>
            <person name="Chebbi M.A."/>
            <person name="Drezen J.M."/>
        </authorList>
    </citation>
    <scope>NUCLEOTIDE SEQUENCE</scope>
    <source>
        <tissue evidence="4">Whole body</tissue>
    </source>
</reference>
<feature type="active site" evidence="2">
    <location>
        <position position="74"/>
    </location>
</feature>
<evidence type="ECO:0000256" key="1">
    <source>
        <dbReference type="ARBA" id="ARBA00023049"/>
    </source>
</evidence>
<organism evidence="4 5">
    <name type="scientific">Cotesia typhae</name>
    <dbReference type="NCBI Taxonomy" id="2053667"/>
    <lineage>
        <taxon>Eukaryota</taxon>
        <taxon>Metazoa</taxon>
        <taxon>Ecdysozoa</taxon>
        <taxon>Arthropoda</taxon>
        <taxon>Hexapoda</taxon>
        <taxon>Insecta</taxon>
        <taxon>Pterygota</taxon>
        <taxon>Neoptera</taxon>
        <taxon>Endopterygota</taxon>
        <taxon>Hymenoptera</taxon>
        <taxon>Apocrita</taxon>
        <taxon>Ichneumonoidea</taxon>
        <taxon>Braconidae</taxon>
        <taxon>Microgastrinae</taxon>
        <taxon>Cotesia</taxon>
    </lineage>
</organism>
<feature type="binding site" evidence="2">
    <location>
        <position position="73"/>
    </location>
    <ligand>
        <name>Zn(2+)</name>
        <dbReference type="ChEBI" id="CHEBI:29105"/>
        <note>catalytic</note>
    </ligand>
</feature>
<dbReference type="InterPro" id="IPR001590">
    <property type="entry name" value="Peptidase_M12B"/>
</dbReference>
<keyword evidence="5" id="KW-1185">Reference proteome</keyword>
<comment type="caution">
    <text evidence="2">Lacks conserved residue(s) required for the propagation of feature annotation.</text>
</comment>
<dbReference type="Pfam" id="PF01421">
    <property type="entry name" value="Reprolysin"/>
    <property type="match status" value="1"/>
</dbReference>
<keyword evidence="2" id="KW-0479">Metal-binding</keyword>
<feature type="binding site" evidence="2">
    <location>
        <position position="77"/>
    </location>
    <ligand>
        <name>Zn(2+)</name>
        <dbReference type="ChEBI" id="CHEBI:29105"/>
        <note>catalytic</note>
    </ligand>
</feature>
<dbReference type="GO" id="GO:0006509">
    <property type="term" value="P:membrane protein ectodomain proteolysis"/>
    <property type="evidence" value="ECO:0007669"/>
    <property type="project" value="TreeGrafter"/>
</dbReference>
<sequence>MNLWLSRTKEAISFESYDTYVIMTRKRDKKNGNKQVLGMSGIQTACATPESNHDVGGIIFTPGDVQGTRTAGHELGHIFGAEHDKPNCGKSYLMATFDGNPTDWSQCSINSFHESLKQQNWTCLYNKPNHTKFNNPGVYEIFESFEAEIENKDFFTVLMDDQKETFNLNEFTHSKEIVVYYIDEMLIIEQGGSDLAGEVIEPKELQYRIPDYRKLILNPKEIDP</sequence>
<keyword evidence="2" id="KW-0862">Zinc</keyword>
<keyword evidence="1" id="KW-0645">Protease</keyword>
<evidence type="ECO:0000259" key="3">
    <source>
        <dbReference type="PROSITE" id="PS50215"/>
    </source>
</evidence>